<organism evidence="2 3">
    <name type="scientific">Diaporthe vaccinii</name>
    <dbReference type="NCBI Taxonomy" id="105482"/>
    <lineage>
        <taxon>Eukaryota</taxon>
        <taxon>Fungi</taxon>
        <taxon>Dikarya</taxon>
        <taxon>Ascomycota</taxon>
        <taxon>Pezizomycotina</taxon>
        <taxon>Sordariomycetes</taxon>
        <taxon>Sordariomycetidae</taxon>
        <taxon>Diaporthales</taxon>
        <taxon>Diaporthaceae</taxon>
        <taxon>Diaporthe</taxon>
        <taxon>Diaporthe eres species complex</taxon>
    </lineage>
</organism>
<keyword evidence="3" id="KW-1185">Reference proteome</keyword>
<evidence type="ECO:0000256" key="1">
    <source>
        <dbReference type="SAM" id="MobiDB-lite"/>
    </source>
</evidence>
<dbReference type="Proteomes" id="UP001600888">
    <property type="component" value="Unassembled WGS sequence"/>
</dbReference>
<dbReference type="EMBL" id="JBAWTH010000079">
    <property type="protein sequence ID" value="KAL2279066.1"/>
    <property type="molecule type" value="Genomic_DNA"/>
</dbReference>
<comment type="caution">
    <text evidence="2">The sequence shown here is derived from an EMBL/GenBank/DDBJ whole genome shotgun (WGS) entry which is preliminary data.</text>
</comment>
<evidence type="ECO:0008006" key="4">
    <source>
        <dbReference type="Google" id="ProtNLM"/>
    </source>
</evidence>
<sequence length="69" mass="7670">MLLCCLSCPVRSLHCGGWFCQAKRWMPQAFTVVIREFTSNGEFTVDSPGTSHSPYGLQSDTPPQTSTSW</sequence>
<evidence type="ECO:0000313" key="3">
    <source>
        <dbReference type="Proteomes" id="UP001600888"/>
    </source>
</evidence>
<name>A0ABR4E9E3_9PEZI</name>
<feature type="region of interest" description="Disordered" evidence="1">
    <location>
        <begin position="45"/>
        <end position="69"/>
    </location>
</feature>
<reference evidence="2 3" key="1">
    <citation type="submission" date="2024-03" db="EMBL/GenBank/DDBJ databases">
        <title>A high-quality draft genome sequence of Diaporthe vaccinii, a causative agent of upright dieback and viscid rot disease in cranberry plants.</title>
        <authorList>
            <person name="Sarrasin M."/>
            <person name="Lang B.F."/>
            <person name="Burger G."/>
        </authorList>
    </citation>
    <scope>NUCLEOTIDE SEQUENCE [LARGE SCALE GENOMIC DNA]</scope>
    <source>
        <strain evidence="2 3">IS7</strain>
    </source>
</reference>
<evidence type="ECO:0000313" key="2">
    <source>
        <dbReference type="EMBL" id="KAL2279066.1"/>
    </source>
</evidence>
<accession>A0ABR4E9E3</accession>
<gene>
    <name evidence="2" type="ORF">FJTKL_13643</name>
</gene>
<proteinExistence type="predicted"/>
<protein>
    <recommendedName>
        <fullName evidence="4">Secreted protein</fullName>
    </recommendedName>
</protein>